<dbReference type="AlphaFoldDB" id="A0A345ZU18"/>
<protein>
    <recommendedName>
        <fullName evidence="3">Protein rhiA</fullName>
    </recommendedName>
</protein>
<dbReference type="RefSeq" id="WP_115690042.1">
    <property type="nucleotide sequence ID" value="NZ_CP031417.1"/>
</dbReference>
<sequence>MAAQNYTLRFKNRSGSQHDFLCYQQGIDVNTPYVYTLAWFAKPVANGVDVDFTWSINYSFTWSEQGTLKPGITYKAQQVIAADLTTANLVNFTDIENAFQFGTPSNTGAAGSLTIDCDGTIPKGAANIGIGMSGQPTHAVSAEPNFAAVFTIHPEYWISFGSFEPGQVVDTQTMVNSEAVPFPVNVYGMTATLDSGNNWTLAQGLV</sequence>
<proteinExistence type="predicted"/>
<gene>
    <name evidence="1" type="ORF">DW352_07740</name>
</gene>
<organism evidence="1 2">
    <name type="scientific">Pseudolabrys taiwanensis</name>
    <dbReference type="NCBI Taxonomy" id="331696"/>
    <lineage>
        <taxon>Bacteria</taxon>
        <taxon>Pseudomonadati</taxon>
        <taxon>Pseudomonadota</taxon>
        <taxon>Alphaproteobacteria</taxon>
        <taxon>Hyphomicrobiales</taxon>
        <taxon>Xanthobacteraceae</taxon>
        <taxon>Pseudolabrys</taxon>
    </lineage>
</organism>
<dbReference type="Proteomes" id="UP000254889">
    <property type="component" value="Chromosome"/>
</dbReference>
<reference evidence="1 2" key="1">
    <citation type="submission" date="2018-07" db="EMBL/GenBank/DDBJ databases">
        <authorList>
            <person name="Quirk P.G."/>
            <person name="Krulwich T.A."/>
        </authorList>
    </citation>
    <scope>NUCLEOTIDE SEQUENCE [LARGE SCALE GENOMIC DNA]</scope>
    <source>
        <strain evidence="1 2">CC-BB4</strain>
    </source>
</reference>
<accession>A0A345ZU18</accession>
<dbReference type="OrthoDB" id="2661796at2"/>
<dbReference type="KEGG" id="ptaw:DW352_07740"/>
<keyword evidence="2" id="KW-1185">Reference proteome</keyword>
<evidence type="ECO:0000313" key="1">
    <source>
        <dbReference type="EMBL" id="AXK80415.1"/>
    </source>
</evidence>
<evidence type="ECO:0008006" key="3">
    <source>
        <dbReference type="Google" id="ProtNLM"/>
    </source>
</evidence>
<name>A0A345ZU18_9HYPH</name>
<evidence type="ECO:0000313" key="2">
    <source>
        <dbReference type="Proteomes" id="UP000254889"/>
    </source>
</evidence>
<dbReference type="EMBL" id="CP031417">
    <property type="protein sequence ID" value="AXK80415.1"/>
    <property type="molecule type" value="Genomic_DNA"/>
</dbReference>